<dbReference type="PANTHER" id="PTHR23501">
    <property type="entry name" value="MAJOR FACILITATOR SUPERFAMILY"/>
    <property type="match status" value="1"/>
</dbReference>
<comment type="subcellular location">
    <subcellularLocation>
        <location evidence="1">Cell membrane</location>
        <topology evidence="1">Multi-pass membrane protein</topology>
    </subcellularLocation>
</comment>
<feature type="transmembrane region" description="Helical" evidence="5">
    <location>
        <begin position="137"/>
        <end position="159"/>
    </location>
</feature>
<protein>
    <submittedName>
        <fullName evidence="7">MFS family permease</fullName>
    </submittedName>
</protein>
<name>A0A852SSU7_9MICO</name>
<dbReference type="EMBL" id="JACCBM010000001">
    <property type="protein sequence ID" value="NYD71842.1"/>
    <property type="molecule type" value="Genomic_DNA"/>
</dbReference>
<evidence type="ECO:0000313" key="7">
    <source>
        <dbReference type="EMBL" id="NYD71842.1"/>
    </source>
</evidence>
<feature type="transmembrane region" description="Helical" evidence="5">
    <location>
        <begin position="421"/>
        <end position="440"/>
    </location>
</feature>
<dbReference type="InterPro" id="IPR020846">
    <property type="entry name" value="MFS_dom"/>
</dbReference>
<evidence type="ECO:0000259" key="6">
    <source>
        <dbReference type="PROSITE" id="PS50850"/>
    </source>
</evidence>
<keyword evidence="4 5" id="KW-0472">Membrane</keyword>
<evidence type="ECO:0000256" key="5">
    <source>
        <dbReference type="SAM" id="Phobius"/>
    </source>
</evidence>
<feature type="transmembrane region" description="Helical" evidence="5">
    <location>
        <begin position="325"/>
        <end position="346"/>
    </location>
</feature>
<evidence type="ECO:0000256" key="3">
    <source>
        <dbReference type="ARBA" id="ARBA00022989"/>
    </source>
</evidence>
<gene>
    <name evidence="7" type="ORF">BJ984_003000</name>
</gene>
<proteinExistence type="predicted"/>
<evidence type="ECO:0000256" key="4">
    <source>
        <dbReference type="ARBA" id="ARBA00023136"/>
    </source>
</evidence>
<dbReference type="AlphaFoldDB" id="A0A852SSU7"/>
<dbReference type="PRINTS" id="PR01036">
    <property type="entry name" value="TCRTETB"/>
</dbReference>
<accession>A0A852SSU7</accession>
<evidence type="ECO:0000313" key="8">
    <source>
        <dbReference type="Proteomes" id="UP000549913"/>
    </source>
</evidence>
<feature type="transmembrane region" description="Helical" evidence="5">
    <location>
        <begin position="260"/>
        <end position="276"/>
    </location>
</feature>
<dbReference type="GO" id="GO:0005886">
    <property type="term" value="C:plasma membrane"/>
    <property type="evidence" value="ECO:0007669"/>
    <property type="project" value="UniProtKB-SubCell"/>
</dbReference>
<reference evidence="7 8" key="1">
    <citation type="submission" date="2020-07" db="EMBL/GenBank/DDBJ databases">
        <title>Sequencing the genomes of 1000 actinobacteria strains.</title>
        <authorList>
            <person name="Klenk H.-P."/>
        </authorList>
    </citation>
    <scope>NUCLEOTIDE SEQUENCE [LARGE SCALE GENOMIC DNA]</scope>
    <source>
        <strain evidence="7 8">DSM 26474</strain>
    </source>
</reference>
<keyword evidence="8" id="KW-1185">Reference proteome</keyword>
<comment type="caution">
    <text evidence="7">The sequence shown here is derived from an EMBL/GenBank/DDBJ whole genome shotgun (WGS) entry which is preliminary data.</text>
</comment>
<feature type="transmembrane region" description="Helical" evidence="5">
    <location>
        <begin position="165"/>
        <end position="186"/>
    </location>
</feature>
<dbReference type="PROSITE" id="PS50850">
    <property type="entry name" value="MFS"/>
    <property type="match status" value="1"/>
</dbReference>
<dbReference type="Proteomes" id="UP000549913">
    <property type="component" value="Unassembled WGS sequence"/>
</dbReference>
<dbReference type="GO" id="GO:0022857">
    <property type="term" value="F:transmembrane transporter activity"/>
    <property type="evidence" value="ECO:0007669"/>
    <property type="project" value="InterPro"/>
</dbReference>
<feature type="transmembrane region" description="Helical" evidence="5">
    <location>
        <begin position="391"/>
        <end position="415"/>
    </location>
</feature>
<sequence length="457" mass="45930">MTPEGPFSARFRLITLGTVVLVFVAAFENLAVTTVMPVISAELDGSALYAVAFAAPLAVSVVGMVAAGQWCDTSGPRVPLCASVALFIAGLVVAGLAGSMEQVVVGRLVQGLGSGGVTVTLYVIVARVFPGALQPRVFGLMSAAWVIPALVGPFIAGVLGETVGWRWVFLGVAFICVPALGLLLPVMRTLRRAQTGTASGFRIPRLLWSGLLAAGILALSVSAEFGGAVALVVAVAAVVVAVVAIRPLVPRGTLTGRTGLPRIVLTRLVLAGGFFATETYLPYLLTRDYDFSPGQAGLALSVSGVAWGAASLLQGRYAARLRDRAVLTAGTALVAAAVAVTLATAALGLPGWIAIAGWALSGTGMGLAYPRLSVLLLSGSSHDDQGFNSSALNIADAAGPAVALSVAGLAFQALPGAGADGFARVFGLGLLLALGAVALARGAAPRTAPSAVSGARG</sequence>
<feature type="transmembrane region" description="Helical" evidence="5">
    <location>
        <begin position="229"/>
        <end position="248"/>
    </location>
</feature>
<feature type="transmembrane region" description="Helical" evidence="5">
    <location>
        <begin position="296"/>
        <end position="313"/>
    </location>
</feature>
<dbReference type="Pfam" id="PF07690">
    <property type="entry name" value="MFS_1"/>
    <property type="match status" value="1"/>
</dbReference>
<evidence type="ECO:0000256" key="2">
    <source>
        <dbReference type="ARBA" id="ARBA00022692"/>
    </source>
</evidence>
<keyword evidence="3 5" id="KW-1133">Transmembrane helix</keyword>
<dbReference type="Gene3D" id="1.20.1250.20">
    <property type="entry name" value="MFS general substrate transporter like domains"/>
    <property type="match status" value="1"/>
</dbReference>
<feature type="transmembrane region" description="Helical" evidence="5">
    <location>
        <begin position="78"/>
        <end position="98"/>
    </location>
</feature>
<feature type="domain" description="Major facilitator superfamily (MFS) profile" evidence="6">
    <location>
        <begin position="14"/>
        <end position="448"/>
    </location>
</feature>
<dbReference type="RefSeq" id="WP_271206533.1">
    <property type="nucleotide sequence ID" value="NZ_BSEW01000002.1"/>
</dbReference>
<dbReference type="InterPro" id="IPR036259">
    <property type="entry name" value="MFS_trans_sf"/>
</dbReference>
<evidence type="ECO:0000256" key="1">
    <source>
        <dbReference type="ARBA" id="ARBA00004651"/>
    </source>
</evidence>
<feature type="transmembrane region" description="Helical" evidence="5">
    <location>
        <begin position="47"/>
        <end position="66"/>
    </location>
</feature>
<dbReference type="PANTHER" id="PTHR23501:SF154">
    <property type="entry name" value="MULTIDRUG-EFFLUX TRANSPORTER RV1634-RELATED"/>
    <property type="match status" value="1"/>
</dbReference>
<keyword evidence="2 5" id="KW-0812">Transmembrane</keyword>
<dbReference type="SUPFAM" id="SSF103473">
    <property type="entry name" value="MFS general substrate transporter"/>
    <property type="match status" value="1"/>
</dbReference>
<feature type="transmembrane region" description="Helical" evidence="5">
    <location>
        <begin position="104"/>
        <end position="125"/>
    </location>
</feature>
<organism evidence="7 8">
    <name type="scientific">Herbiconiux flava</name>
    <dbReference type="NCBI Taxonomy" id="881268"/>
    <lineage>
        <taxon>Bacteria</taxon>
        <taxon>Bacillati</taxon>
        <taxon>Actinomycetota</taxon>
        <taxon>Actinomycetes</taxon>
        <taxon>Micrococcales</taxon>
        <taxon>Microbacteriaceae</taxon>
        <taxon>Herbiconiux</taxon>
    </lineage>
</organism>
<feature type="transmembrane region" description="Helical" evidence="5">
    <location>
        <begin position="206"/>
        <end position="223"/>
    </location>
</feature>
<dbReference type="InterPro" id="IPR011701">
    <property type="entry name" value="MFS"/>
</dbReference>
<dbReference type="Gene3D" id="1.20.1720.10">
    <property type="entry name" value="Multidrug resistance protein D"/>
    <property type="match status" value="1"/>
</dbReference>
<feature type="transmembrane region" description="Helical" evidence="5">
    <location>
        <begin position="9"/>
        <end position="27"/>
    </location>
</feature>